<keyword evidence="7 9" id="KW-0472">Membrane</keyword>
<name>A0A6S7BVX5_9BURK</name>
<proteinExistence type="inferred from homology"/>
<dbReference type="Proteomes" id="UP000494269">
    <property type="component" value="Unassembled WGS sequence"/>
</dbReference>
<feature type="transmembrane region" description="Helical" evidence="9">
    <location>
        <begin position="92"/>
        <end position="114"/>
    </location>
</feature>
<dbReference type="Pfam" id="PF04290">
    <property type="entry name" value="DctQ"/>
    <property type="match status" value="1"/>
</dbReference>
<dbReference type="InterPro" id="IPR055348">
    <property type="entry name" value="DctQ"/>
</dbReference>
<dbReference type="EMBL" id="CADIJQ010000009">
    <property type="protein sequence ID" value="CAB3730480.1"/>
    <property type="molecule type" value="Genomic_DNA"/>
</dbReference>
<keyword evidence="4 9" id="KW-0997">Cell inner membrane</keyword>
<evidence type="ECO:0000256" key="5">
    <source>
        <dbReference type="ARBA" id="ARBA00022692"/>
    </source>
</evidence>
<dbReference type="PANTHER" id="PTHR35011:SF10">
    <property type="entry name" value="TRAP TRANSPORTER SMALL PERMEASE PROTEIN"/>
    <property type="match status" value="1"/>
</dbReference>
<keyword evidence="2 9" id="KW-0813">Transport</keyword>
<sequence length="206" mass="22143">MSSTTHAPVRVLERIARGGVWIGGLGLMAASWLIVVDLAARKLAGVSLGGADEIAGYVLAVASAWAFPITLLRRSHIRVDVLYTHLSAKTRVALDFFAIACLSVFIGLLTFHAWGVLADSIRFRSVSNTPLQVPQWIPQSLWFAGYAFFLLTIVVLAACAVARLMAGRWQDVNGLIGIHSLDEEIQAETQSAAPPPVAAPATPMQR</sequence>
<comment type="similarity">
    <text evidence="8 9">Belongs to the TRAP transporter small permease family.</text>
</comment>
<dbReference type="AlphaFoldDB" id="A0A6S7BVX5"/>
<dbReference type="GO" id="GO:0015740">
    <property type="term" value="P:C4-dicarboxylate transport"/>
    <property type="evidence" value="ECO:0007669"/>
    <property type="project" value="TreeGrafter"/>
</dbReference>
<comment type="function">
    <text evidence="9">Part of the tripartite ATP-independent periplasmic (TRAP) transport system.</text>
</comment>
<organism evidence="11 12">
    <name type="scientific">Achromobacter kerstersii</name>
    <dbReference type="NCBI Taxonomy" id="1353890"/>
    <lineage>
        <taxon>Bacteria</taxon>
        <taxon>Pseudomonadati</taxon>
        <taxon>Pseudomonadota</taxon>
        <taxon>Betaproteobacteria</taxon>
        <taxon>Burkholderiales</taxon>
        <taxon>Alcaligenaceae</taxon>
        <taxon>Achromobacter</taxon>
    </lineage>
</organism>
<protein>
    <recommendedName>
        <fullName evidence="9">TRAP transporter small permease protein</fullName>
    </recommendedName>
</protein>
<dbReference type="InterPro" id="IPR007387">
    <property type="entry name" value="TRAP_DctQ"/>
</dbReference>
<feature type="transmembrane region" description="Helical" evidence="9">
    <location>
        <begin position="20"/>
        <end position="39"/>
    </location>
</feature>
<evidence type="ECO:0000256" key="7">
    <source>
        <dbReference type="ARBA" id="ARBA00023136"/>
    </source>
</evidence>
<evidence type="ECO:0000313" key="12">
    <source>
        <dbReference type="Proteomes" id="UP000494269"/>
    </source>
</evidence>
<comment type="subcellular location">
    <subcellularLocation>
        <location evidence="1 9">Cell inner membrane</location>
        <topology evidence="1 9">Multi-pass membrane protein</topology>
    </subcellularLocation>
</comment>
<evidence type="ECO:0000256" key="6">
    <source>
        <dbReference type="ARBA" id="ARBA00022989"/>
    </source>
</evidence>
<dbReference type="RefSeq" id="WP_054427156.1">
    <property type="nucleotide sequence ID" value="NZ_CADIJQ010000009.1"/>
</dbReference>
<keyword evidence="3" id="KW-1003">Cell membrane</keyword>
<evidence type="ECO:0000256" key="9">
    <source>
        <dbReference type="RuleBase" id="RU369079"/>
    </source>
</evidence>
<comment type="subunit">
    <text evidence="9">The complex comprises the extracytoplasmic solute receptor protein and the two transmembrane proteins.</text>
</comment>
<keyword evidence="5 9" id="KW-0812">Transmembrane</keyword>
<feature type="transmembrane region" description="Helical" evidence="9">
    <location>
        <begin position="54"/>
        <end position="72"/>
    </location>
</feature>
<reference evidence="11 12" key="1">
    <citation type="submission" date="2020-04" db="EMBL/GenBank/DDBJ databases">
        <authorList>
            <person name="De Canck E."/>
        </authorList>
    </citation>
    <scope>NUCLEOTIDE SEQUENCE [LARGE SCALE GENOMIC DNA]</scope>
    <source>
        <strain evidence="11 12">LMG 3441</strain>
    </source>
</reference>
<feature type="domain" description="Tripartite ATP-independent periplasmic transporters DctQ component" evidence="10">
    <location>
        <begin position="33"/>
        <end position="160"/>
    </location>
</feature>
<evidence type="ECO:0000259" key="10">
    <source>
        <dbReference type="Pfam" id="PF04290"/>
    </source>
</evidence>
<dbReference type="GO" id="GO:0022857">
    <property type="term" value="F:transmembrane transporter activity"/>
    <property type="evidence" value="ECO:0007669"/>
    <property type="project" value="UniProtKB-UniRule"/>
</dbReference>
<evidence type="ECO:0000256" key="1">
    <source>
        <dbReference type="ARBA" id="ARBA00004429"/>
    </source>
</evidence>
<evidence type="ECO:0000256" key="4">
    <source>
        <dbReference type="ARBA" id="ARBA00022519"/>
    </source>
</evidence>
<evidence type="ECO:0000256" key="2">
    <source>
        <dbReference type="ARBA" id="ARBA00022448"/>
    </source>
</evidence>
<keyword evidence="6 9" id="KW-1133">Transmembrane helix</keyword>
<evidence type="ECO:0000256" key="3">
    <source>
        <dbReference type="ARBA" id="ARBA00022475"/>
    </source>
</evidence>
<dbReference type="PANTHER" id="PTHR35011">
    <property type="entry name" value="2,3-DIKETO-L-GULONATE TRAP TRANSPORTER SMALL PERMEASE PROTEIN YIAM"/>
    <property type="match status" value="1"/>
</dbReference>
<evidence type="ECO:0000256" key="8">
    <source>
        <dbReference type="ARBA" id="ARBA00038436"/>
    </source>
</evidence>
<dbReference type="GO" id="GO:0005886">
    <property type="term" value="C:plasma membrane"/>
    <property type="evidence" value="ECO:0007669"/>
    <property type="project" value="UniProtKB-SubCell"/>
</dbReference>
<gene>
    <name evidence="11" type="ORF">LMG3441_04621</name>
</gene>
<keyword evidence="12" id="KW-1185">Reference proteome</keyword>
<evidence type="ECO:0000313" key="11">
    <source>
        <dbReference type="EMBL" id="CAB3730480.1"/>
    </source>
</evidence>
<feature type="transmembrane region" description="Helical" evidence="9">
    <location>
        <begin position="141"/>
        <end position="162"/>
    </location>
</feature>
<accession>A0A6S7BVX5</accession>